<dbReference type="EMBL" id="KB446555">
    <property type="protein sequence ID" value="EME87747.1"/>
    <property type="molecule type" value="Genomic_DNA"/>
</dbReference>
<dbReference type="GO" id="GO:0000981">
    <property type="term" value="F:DNA-binding transcription factor activity, RNA polymerase II-specific"/>
    <property type="evidence" value="ECO:0007669"/>
    <property type="project" value="TreeGrafter"/>
</dbReference>
<feature type="region of interest" description="Disordered" evidence="6">
    <location>
        <begin position="104"/>
        <end position="257"/>
    </location>
</feature>
<evidence type="ECO:0000256" key="5">
    <source>
        <dbReference type="ARBA" id="ARBA00023242"/>
    </source>
</evidence>
<dbReference type="InterPro" id="IPR036638">
    <property type="entry name" value="HLH_DNA-bd_sf"/>
</dbReference>
<keyword evidence="3" id="KW-0238">DNA-binding</keyword>
<evidence type="ECO:0000259" key="7">
    <source>
        <dbReference type="PROSITE" id="PS50888"/>
    </source>
</evidence>
<evidence type="ECO:0000256" key="3">
    <source>
        <dbReference type="ARBA" id="ARBA00023125"/>
    </source>
</evidence>
<evidence type="ECO:0000313" key="9">
    <source>
        <dbReference type="Proteomes" id="UP000016932"/>
    </source>
</evidence>
<evidence type="ECO:0000256" key="6">
    <source>
        <dbReference type="SAM" id="MobiDB-lite"/>
    </source>
</evidence>
<keyword evidence="9" id="KW-1185">Reference proteome</keyword>
<keyword evidence="2" id="KW-0805">Transcription regulation</keyword>
<dbReference type="AlphaFoldDB" id="N1QA28"/>
<name>N1QA28_PSEFD</name>
<dbReference type="GeneID" id="19336429"/>
<comment type="subcellular location">
    <subcellularLocation>
        <location evidence="1">Nucleus</location>
    </subcellularLocation>
</comment>
<dbReference type="GO" id="GO:0000978">
    <property type="term" value="F:RNA polymerase II cis-regulatory region sequence-specific DNA binding"/>
    <property type="evidence" value="ECO:0007669"/>
    <property type="project" value="TreeGrafter"/>
</dbReference>
<evidence type="ECO:0000256" key="4">
    <source>
        <dbReference type="ARBA" id="ARBA00023163"/>
    </source>
</evidence>
<feature type="compositionally biased region" description="Low complexity" evidence="6">
    <location>
        <begin position="335"/>
        <end position="348"/>
    </location>
</feature>
<sequence>MTTDMSGHLANLTMTYTQNWNNAHTFNSHRHPPTGASYADMGSQLMQANMASRYNPQYAQNLTGWPGPGHAAQFAQPHNQPRTQSAAFGTDTSFAGGHFQTTNGASNHDNKAGNLLGVPGAPQAAASAQQNGSNFTVVQQSPTAPAGQPWSGQAQYSNGAGRKRGRSQAEEDWQRGQVAVKQEQEQEQEHDVDDYAGTSTGHKRRRSTMGAQAVPGLPIGQVSNSPEGDEEARRRGFLPKKKENLTDQQKRFNHIQSEKKRRELINNGYNTLNVLVPALAQGKSGLSRSECLSEVNMYLQTLSSGNAEILRQLGLPADALAGVSRDGFTSITGNPPQTQFQPQQQAPTQPQPQAQPPAS</sequence>
<dbReference type="GO" id="GO:0046983">
    <property type="term" value="F:protein dimerization activity"/>
    <property type="evidence" value="ECO:0007669"/>
    <property type="project" value="InterPro"/>
</dbReference>
<gene>
    <name evidence="8" type="ORF">MYCFIDRAFT_205783</name>
</gene>
<feature type="domain" description="BHLH" evidence="7">
    <location>
        <begin position="249"/>
        <end position="302"/>
    </location>
</feature>
<dbReference type="HOGENOM" id="CLU_771889_0_0_1"/>
<dbReference type="GO" id="GO:0005634">
    <property type="term" value="C:nucleus"/>
    <property type="evidence" value="ECO:0007669"/>
    <property type="project" value="UniProtKB-SubCell"/>
</dbReference>
<proteinExistence type="predicted"/>
<dbReference type="InterPro" id="IPR011598">
    <property type="entry name" value="bHLH_dom"/>
</dbReference>
<dbReference type="Pfam" id="PF23181">
    <property type="entry name" value="bHLH_INO4"/>
    <property type="match status" value="1"/>
</dbReference>
<dbReference type="InterPro" id="IPR052207">
    <property type="entry name" value="Max-like/E-box_TFs"/>
</dbReference>
<dbReference type="STRING" id="383855.N1QA28"/>
<feature type="compositionally biased region" description="Low complexity" evidence="6">
    <location>
        <begin position="119"/>
        <end position="134"/>
    </location>
</feature>
<dbReference type="Gene3D" id="4.10.280.10">
    <property type="entry name" value="Helix-loop-helix DNA-binding domain"/>
    <property type="match status" value="1"/>
</dbReference>
<dbReference type="OrthoDB" id="5778525at2759"/>
<protein>
    <recommendedName>
        <fullName evidence="7">BHLH domain-containing protein</fullName>
    </recommendedName>
</protein>
<dbReference type="InterPro" id="IPR057072">
    <property type="entry name" value="bHLH_INO4"/>
</dbReference>
<feature type="compositionally biased region" description="Basic and acidic residues" evidence="6">
    <location>
        <begin position="240"/>
        <end position="257"/>
    </location>
</feature>
<evidence type="ECO:0000313" key="8">
    <source>
        <dbReference type="EMBL" id="EME87747.1"/>
    </source>
</evidence>
<dbReference type="eggNOG" id="ENOG502S8TF">
    <property type="taxonomic scope" value="Eukaryota"/>
</dbReference>
<dbReference type="KEGG" id="pfj:MYCFIDRAFT_205783"/>
<keyword evidence="4" id="KW-0804">Transcription</keyword>
<evidence type="ECO:0000256" key="1">
    <source>
        <dbReference type="ARBA" id="ARBA00004123"/>
    </source>
</evidence>
<dbReference type="Proteomes" id="UP000016932">
    <property type="component" value="Unassembled WGS sequence"/>
</dbReference>
<feature type="compositionally biased region" description="Pro residues" evidence="6">
    <location>
        <begin position="349"/>
        <end position="359"/>
    </location>
</feature>
<dbReference type="VEuPathDB" id="FungiDB:MYCFIDRAFT_205783"/>
<keyword evidence="5" id="KW-0539">Nucleus</keyword>
<organism evidence="8 9">
    <name type="scientific">Pseudocercospora fijiensis (strain CIRAD86)</name>
    <name type="common">Black leaf streak disease fungus</name>
    <name type="synonym">Mycosphaerella fijiensis</name>
    <dbReference type="NCBI Taxonomy" id="383855"/>
    <lineage>
        <taxon>Eukaryota</taxon>
        <taxon>Fungi</taxon>
        <taxon>Dikarya</taxon>
        <taxon>Ascomycota</taxon>
        <taxon>Pezizomycotina</taxon>
        <taxon>Dothideomycetes</taxon>
        <taxon>Dothideomycetidae</taxon>
        <taxon>Mycosphaerellales</taxon>
        <taxon>Mycosphaerellaceae</taxon>
        <taxon>Pseudocercospora</taxon>
    </lineage>
</organism>
<evidence type="ECO:0000256" key="2">
    <source>
        <dbReference type="ARBA" id="ARBA00023015"/>
    </source>
</evidence>
<dbReference type="SUPFAM" id="SSF47459">
    <property type="entry name" value="HLH, helix-loop-helix DNA-binding domain"/>
    <property type="match status" value="1"/>
</dbReference>
<dbReference type="PROSITE" id="PS50888">
    <property type="entry name" value="BHLH"/>
    <property type="match status" value="1"/>
</dbReference>
<accession>N1QA28</accession>
<feature type="region of interest" description="Disordered" evidence="6">
    <location>
        <begin position="325"/>
        <end position="359"/>
    </location>
</feature>
<dbReference type="PANTHER" id="PTHR15741">
    <property type="entry name" value="BASIC HELIX-LOOP-HELIX ZIP TRANSCRIPTION FACTOR"/>
    <property type="match status" value="1"/>
</dbReference>
<dbReference type="RefSeq" id="XP_007921075.1">
    <property type="nucleotide sequence ID" value="XM_007922884.1"/>
</dbReference>
<dbReference type="PANTHER" id="PTHR15741:SF27">
    <property type="entry name" value="TRANSCRIPTION FACTOR AP-4"/>
    <property type="match status" value="1"/>
</dbReference>
<reference evidence="8 9" key="1">
    <citation type="journal article" date="2012" name="PLoS Pathog.">
        <title>Diverse lifestyles and strategies of plant pathogenesis encoded in the genomes of eighteen Dothideomycetes fungi.</title>
        <authorList>
            <person name="Ohm R.A."/>
            <person name="Feau N."/>
            <person name="Henrissat B."/>
            <person name="Schoch C.L."/>
            <person name="Horwitz B.A."/>
            <person name="Barry K.W."/>
            <person name="Condon B.J."/>
            <person name="Copeland A.C."/>
            <person name="Dhillon B."/>
            <person name="Glaser F."/>
            <person name="Hesse C.N."/>
            <person name="Kosti I."/>
            <person name="LaButti K."/>
            <person name="Lindquist E.A."/>
            <person name="Lucas S."/>
            <person name="Salamov A.A."/>
            <person name="Bradshaw R.E."/>
            <person name="Ciuffetti L."/>
            <person name="Hamelin R.C."/>
            <person name="Kema G.H.J."/>
            <person name="Lawrence C."/>
            <person name="Scott J.A."/>
            <person name="Spatafora J.W."/>
            <person name="Turgeon B.G."/>
            <person name="de Wit P.J.G.M."/>
            <person name="Zhong S."/>
            <person name="Goodwin S.B."/>
            <person name="Grigoriev I.V."/>
        </authorList>
    </citation>
    <scope>NUCLEOTIDE SEQUENCE [LARGE SCALE GENOMIC DNA]</scope>
    <source>
        <strain evidence="8 9">CIRAD86</strain>
    </source>
</reference>